<evidence type="ECO:0000313" key="1">
    <source>
        <dbReference type="EMBL" id="KAJ0101945.1"/>
    </source>
</evidence>
<gene>
    <name evidence="1" type="ORF">Patl1_05550</name>
</gene>
<comment type="caution">
    <text evidence="1">The sequence shown here is derived from an EMBL/GenBank/DDBJ whole genome shotgun (WGS) entry which is preliminary data.</text>
</comment>
<reference evidence="2" key="1">
    <citation type="journal article" date="2023" name="G3 (Bethesda)">
        <title>Genome assembly and association tests identify interacting loci associated with vigor, precocity, and sex in interspecific pistachio rootstocks.</title>
        <authorList>
            <person name="Palmer W."/>
            <person name="Jacygrad E."/>
            <person name="Sagayaradj S."/>
            <person name="Cavanaugh K."/>
            <person name="Han R."/>
            <person name="Bertier L."/>
            <person name="Beede B."/>
            <person name="Kafkas S."/>
            <person name="Golino D."/>
            <person name="Preece J."/>
            <person name="Michelmore R."/>
        </authorList>
    </citation>
    <scope>NUCLEOTIDE SEQUENCE [LARGE SCALE GENOMIC DNA]</scope>
</reference>
<protein>
    <submittedName>
        <fullName evidence="1">Uncharacterized protein</fullName>
    </submittedName>
</protein>
<dbReference type="Proteomes" id="UP001164250">
    <property type="component" value="Chromosome 3"/>
</dbReference>
<name>A0ACC1BSB1_9ROSI</name>
<keyword evidence="2" id="KW-1185">Reference proteome</keyword>
<evidence type="ECO:0000313" key="2">
    <source>
        <dbReference type="Proteomes" id="UP001164250"/>
    </source>
</evidence>
<proteinExistence type="predicted"/>
<dbReference type="EMBL" id="CM047899">
    <property type="protein sequence ID" value="KAJ0101945.1"/>
    <property type="molecule type" value="Genomic_DNA"/>
</dbReference>
<sequence length="421" mass="46412">MEIAFVPALFFILVLLPSILCNYDEILSSARQDKEWLTSVRRQIHENPELKFQEYSTSALIRHELDKLGITYSYPLAITGIVAQIGSGSRPVVALRADIDALPLQELVEWKHKSKVDGKMHGCGHDAHTTMLLGAAKLLHQRQDELKGTVRLLFQPAEEGGAGASHMIKDGALGYSEAIFGMHVDYQMPTGSIRSLSGPVQAAVCFFDVKIEGRGGHAAEPQSAVDPILAASFVILALQQLISREVDPLHSQVLSVTYVRAGTALNVIPPYVEFGGTLRSLTTEGLYQLRKRLNEVVKQQAAVHRCSAYVDMKDEEHPPCPAVVNDNNLHLLVEKVGRDLLGPEKVKVGNKVMAGEDFAFYQEQIPGVMFSIGIRNEEKGSIHSPHSPHFFLDEDVLPIGAAVYASLAETYFNEYQHSVLR</sequence>
<organism evidence="1 2">
    <name type="scientific">Pistacia atlantica</name>
    <dbReference type="NCBI Taxonomy" id="434234"/>
    <lineage>
        <taxon>Eukaryota</taxon>
        <taxon>Viridiplantae</taxon>
        <taxon>Streptophyta</taxon>
        <taxon>Embryophyta</taxon>
        <taxon>Tracheophyta</taxon>
        <taxon>Spermatophyta</taxon>
        <taxon>Magnoliopsida</taxon>
        <taxon>eudicotyledons</taxon>
        <taxon>Gunneridae</taxon>
        <taxon>Pentapetalae</taxon>
        <taxon>rosids</taxon>
        <taxon>malvids</taxon>
        <taxon>Sapindales</taxon>
        <taxon>Anacardiaceae</taxon>
        <taxon>Pistacia</taxon>
    </lineage>
</organism>
<accession>A0ACC1BSB1</accession>